<dbReference type="Pfam" id="PF01602">
    <property type="entry name" value="Adaptin_N"/>
    <property type="match status" value="1"/>
</dbReference>
<dbReference type="STRING" id="284590.Q6CVG4"/>
<keyword evidence="11" id="KW-1185">Reference proteome</keyword>
<evidence type="ECO:0000259" key="8">
    <source>
        <dbReference type="Pfam" id="PF01602"/>
    </source>
</evidence>
<dbReference type="GO" id="GO:0035615">
    <property type="term" value="F:clathrin adaptor activity"/>
    <property type="evidence" value="ECO:0007669"/>
    <property type="project" value="InterPro"/>
</dbReference>
<dbReference type="SUPFAM" id="SSF48371">
    <property type="entry name" value="ARM repeat"/>
    <property type="match status" value="1"/>
</dbReference>
<keyword evidence="4 5" id="KW-0472">Membrane</keyword>
<keyword evidence="5" id="KW-0254">Endocytosis</keyword>
<dbReference type="GO" id="GO:0006886">
    <property type="term" value="P:intracellular protein transport"/>
    <property type="evidence" value="ECO:0007669"/>
    <property type="project" value="UniProtKB-UniRule"/>
</dbReference>
<organism evidence="10 11">
    <name type="scientific">Kluyveromyces lactis (strain ATCC 8585 / CBS 2359 / DSM 70799 / NBRC 1267 / NRRL Y-1140 / WM37)</name>
    <name type="common">Yeast</name>
    <name type="synonym">Candida sphaerica</name>
    <dbReference type="NCBI Taxonomy" id="284590"/>
    <lineage>
        <taxon>Eukaryota</taxon>
        <taxon>Fungi</taxon>
        <taxon>Dikarya</taxon>
        <taxon>Ascomycota</taxon>
        <taxon>Saccharomycotina</taxon>
        <taxon>Saccharomycetes</taxon>
        <taxon>Saccharomycetales</taxon>
        <taxon>Saccharomycetaceae</taxon>
        <taxon>Kluyveromyces</taxon>
    </lineage>
</organism>
<dbReference type="InterPro" id="IPR012295">
    <property type="entry name" value="TBP_dom_sf"/>
</dbReference>
<dbReference type="eggNOG" id="KOG1077">
    <property type="taxonomic scope" value="Eukaryota"/>
</dbReference>
<dbReference type="Gene3D" id="2.60.40.1230">
    <property type="match status" value="1"/>
</dbReference>
<dbReference type="Proteomes" id="UP000000598">
    <property type="component" value="Chromosome B"/>
</dbReference>
<dbReference type="InterPro" id="IPR011989">
    <property type="entry name" value="ARM-like"/>
</dbReference>
<dbReference type="Gene3D" id="3.30.310.10">
    <property type="entry name" value="TATA-Binding Protein"/>
    <property type="match status" value="1"/>
</dbReference>
<name>Q6CVG4_KLULA</name>
<dbReference type="HOGENOM" id="CLU_003824_1_0_1"/>
<feature type="domain" description="Clathrin adaptor alpha-adaptin appendage C-terminal subdomain" evidence="9">
    <location>
        <begin position="839"/>
        <end position="935"/>
    </location>
</feature>
<dbReference type="KEGG" id="kla:KLLA0_B12243g"/>
<feature type="compositionally biased region" description="Polar residues" evidence="7">
    <location>
        <begin position="663"/>
        <end position="675"/>
    </location>
</feature>
<feature type="binding site" evidence="6">
    <location>
        <begin position="58"/>
        <end position="62"/>
    </location>
    <ligand>
        <name>a 1,2-diacyl-sn-glycero-3-phospho-(1D-myo-inositol-3,4,5-trisphosphate)</name>
        <dbReference type="ChEBI" id="CHEBI:57836"/>
    </ligand>
</feature>
<dbReference type="InterPro" id="IPR003164">
    <property type="entry name" value="Clathrin_a-adaptin_app_sub_C"/>
</dbReference>
<dbReference type="InterPro" id="IPR013041">
    <property type="entry name" value="Clathrin_app_Ig-like_sf"/>
</dbReference>
<dbReference type="InterPro" id="IPR002553">
    <property type="entry name" value="Clathrin/coatomer_adapt-like_N"/>
</dbReference>
<protein>
    <recommendedName>
        <fullName evidence="5">AP-2 complex subunit alpha</fullName>
    </recommendedName>
</protein>
<dbReference type="InterPro" id="IPR009028">
    <property type="entry name" value="Coatomer/calthrin_app_sub_C"/>
</dbReference>
<dbReference type="Pfam" id="PF02296">
    <property type="entry name" value="Alpha_adaptin_C"/>
    <property type="match status" value="1"/>
</dbReference>
<evidence type="ECO:0000313" key="10">
    <source>
        <dbReference type="EMBL" id="CAH02468.1"/>
    </source>
</evidence>
<dbReference type="SUPFAM" id="SSF55711">
    <property type="entry name" value="Subdomain of clathrin and coatomer appendage domain"/>
    <property type="match status" value="1"/>
</dbReference>
<dbReference type="GO" id="GO:0072583">
    <property type="term" value="P:clathrin-dependent endocytosis"/>
    <property type="evidence" value="ECO:0007669"/>
    <property type="project" value="InterPro"/>
</dbReference>
<dbReference type="InterPro" id="IPR016024">
    <property type="entry name" value="ARM-type_fold"/>
</dbReference>
<feature type="domain" description="Clathrin/coatomer adaptor adaptin-like N-terminal" evidence="8">
    <location>
        <begin position="32"/>
        <end position="619"/>
    </location>
</feature>
<dbReference type="OMA" id="PVLMHRY"/>
<evidence type="ECO:0000256" key="3">
    <source>
        <dbReference type="ARBA" id="ARBA00022927"/>
    </source>
</evidence>
<evidence type="ECO:0000256" key="5">
    <source>
        <dbReference type="PIRNR" id="PIRNR037091"/>
    </source>
</evidence>
<dbReference type="PANTHER" id="PTHR22780">
    <property type="entry name" value="ADAPTIN, ALPHA/GAMMA/EPSILON"/>
    <property type="match status" value="1"/>
</dbReference>
<evidence type="ECO:0000256" key="1">
    <source>
        <dbReference type="ARBA" id="ARBA00004184"/>
    </source>
</evidence>
<accession>Q6CVG4</accession>
<comment type="similarity">
    <text evidence="5">Belongs to the adaptor complexes large subunit family.</text>
</comment>
<comment type="function">
    <text evidence="5">Adaptins are components of the adaptor complexes which link clathrin to receptors in coated vesicles. Clathrin-associated protein complexes are believed to interact with the cytoplasmic tails of membrane proteins, leading to their selection and concentration.</text>
</comment>
<dbReference type="FunCoup" id="Q6CVG4">
    <property type="interactions" value="881"/>
</dbReference>
<evidence type="ECO:0000256" key="4">
    <source>
        <dbReference type="ARBA" id="ARBA00023136"/>
    </source>
</evidence>
<keyword evidence="2 5" id="KW-0813">Transport</keyword>
<evidence type="ECO:0000256" key="6">
    <source>
        <dbReference type="PIRSR" id="PIRSR037091-1"/>
    </source>
</evidence>
<dbReference type="SUPFAM" id="SSF49348">
    <property type="entry name" value="Clathrin adaptor appendage domain"/>
    <property type="match status" value="1"/>
</dbReference>
<feature type="binding site" evidence="6">
    <location>
        <position position="54"/>
    </location>
    <ligand>
        <name>a 1,2-diacyl-sn-glycero-3-phospho-(1D-myo-inositol-3,4,5-trisphosphate)</name>
        <dbReference type="ChEBI" id="CHEBI:57836"/>
    </ligand>
</feature>
<evidence type="ECO:0000256" key="7">
    <source>
        <dbReference type="SAM" id="MobiDB-lite"/>
    </source>
</evidence>
<dbReference type="InterPro" id="IPR050840">
    <property type="entry name" value="Adaptor_Complx_Large_Subunit"/>
</dbReference>
<dbReference type="AlphaFoldDB" id="Q6CVG4"/>
<evidence type="ECO:0000313" key="11">
    <source>
        <dbReference type="Proteomes" id="UP000000598"/>
    </source>
</evidence>
<proteinExistence type="inferred from homology"/>
<dbReference type="PaxDb" id="284590-Q6CVG4"/>
<feature type="region of interest" description="Disordered" evidence="7">
    <location>
        <begin position="663"/>
        <end position="691"/>
    </location>
</feature>
<sequence length="952" mass="107050">MALGQNQQNNMKGLQLFIADLRANQKTKEHARRIQTELQNIRTQFTQKSGLNGYQRKKYVAKMAYIYITTNAGMVPELLFGLDQCFQLLKSSNFSEKWIGYMTLELLFNHAVVRNSVLEKTISCLKLDLSSGDANAVSLALNFVGIVGNRDEIFADNLSETIFGILRSPVSSAILKRKACLAFLTLIRYKPQILTNLEDNKRTLWIERITTLLGDENDHGLLLSLLPLLEFIAREIDVNPCLRLIPQLAEILHECLSKKQNSANDADYQFSGVSNPWIVGNCVSLLQVLVSDNGENLIGSNIDQQTLGKLRVCVSHAVSFALASDANPVTKNAQYSVMFTMLGFACKLDPTNEAISNSVTGLCELMTSNDLNTRYSTFDLLIKICKVNGTTAIKTIQNEHLTRLVDMLKRESDVTLLRKIIDLLVILTDVSNFKFVVQELLSALEAHKSMDFALREDLSFQIERLIELHADDLNWFVLSSLRLLSSNTSIKNDHVWKRICQIVVNNEPLHKLACEHLIDYLHAPNVAESLVKAGVFLLAEYASLVNDKVSAGDLFNLFTEKYFQVSNLTKAMILTGMLKLYHVEPQLSSVVVKFFQLELNSFDVILQTRSYEYLKIIQYSKMNDMTFIDKLLPGMPPFASSKDTDIMSKLPKTQELLSLEQPFTSGNTVDSNNKPASLPTPPRSRKNNKLYHSQQLTPGWESGFKRMLIHTQGVFYQDTLVSVLFRVETKEEQPSTSKITFTYVNKSDWEITGLSCEIIPLRADNNPPYVLQVLQSPDSKLAPSNGRTSYTFEITTRFPFPQEHASLLSSQFKCGGQYCSHRLKIGYTILSTLSPRISEIKLAQFVQRWKSIGDSLGKAGEHVDVVECQHTNLQKLMKTMSKVGFDVVQQSSIPNIAFAGGILHTKSDGNYGCLLKLRLLDSDDKVQITCKTTSSGDLSRFVINCIKKVVEE</sequence>
<comment type="subcellular location">
    <subcellularLocation>
        <location evidence="1">Endomembrane system</location>
        <topology evidence="1">Peripheral membrane protein</topology>
    </subcellularLocation>
    <subcellularLocation>
        <location evidence="5">Membrane</location>
        <location evidence="5">Coated pit</location>
    </subcellularLocation>
</comment>
<keyword evidence="3 5" id="KW-0653">Protein transport</keyword>
<dbReference type="Gene3D" id="1.25.10.10">
    <property type="entry name" value="Leucine-rich Repeat Variant"/>
    <property type="match status" value="1"/>
</dbReference>
<dbReference type="PIRSF" id="PIRSF037091">
    <property type="entry name" value="AP2_complex_alpha"/>
    <property type="match status" value="1"/>
</dbReference>
<reference evidence="10 11" key="1">
    <citation type="journal article" date="2004" name="Nature">
        <title>Genome evolution in yeasts.</title>
        <authorList>
            <consortium name="Genolevures"/>
            <person name="Dujon B."/>
            <person name="Sherman D."/>
            <person name="Fischer G."/>
            <person name="Durrens P."/>
            <person name="Casaregola S."/>
            <person name="Lafontaine I."/>
            <person name="de Montigny J."/>
            <person name="Marck C."/>
            <person name="Neuveglise C."/>
            <person name="Talla E."/>
            <person name="Goffard N."/>
            <person name="Frangeul L."/>
            <person name="Aigle M."/>
            <person name="Anthouard V."/>
            <person name="Babour A."/>
            <person name="Barbe V."/>
            <person name="Barnay S."/>
            <person name="Blanchin S."/>
            <person name="Beckerich J.M."/>
            <person name="Beyne E."/>
            <person name="Bleykasten C."/>
            <person name="Boisrame A."/>
            <person name="Boyer J."/>
            <person name="Cattolico L."/>
            <person name="Confanioleri F."/>
            <person name="de Daruvar A."/>
            <person name="Despons L."/>
            <person name="Fabre E."/>
            <person name="Fairhead C."/>
            <person name="Ferry-Dumazet H."/>
            <person name="Groppi A."/>
            <person name="Hantraye F."/>
            <person name="Hennequin C."/>
            <person name="Jauniaux N."/>
            <person name="Joyet P."/>
            <person name="Kachouri R."/>
            <person name="Kerrest A."/>
            <person name="Koszul R."/>
            <person name="Lemaire M."/>
            <person name="Lesur I."/>
            <person name="Ma L."/>
            <person name="Muller H."/>
            <person name="Nicaud J.M."/>
            <person name="Nikolski M."/>
            <person name="Oztas S."/>
            <person name="Ozier-Kalogeropoulos O."/>
            <person name="Pellenz S."/>
            <person name="Potier S."/>
            <person name="Richard G.F."/>
            <person name="Straub M.L."/>
            <person name="Suleau A."/>
            <person name="Swennene D."/>
            <person name="Tekaia F."/>
            <person name="Wesolowski-Louvel M."/>
            <person name="Westhof E."/>
            <person name="Wirth B."/>
            <person name="Zeniou-Meyer M."/>
            <person name="Zivanovic I."/>
            <person name="Bolotin-Fukuhara M."/>
            <person name="Thierry A."/>
            <person name="Bouchier C."/>
            <person name="Caudron B."/>
            <person name="Scarpelli C."/>
            <person name="Gaillardin C."/>
            <person name="Weissenbach J."/>
            <person name="Wincker P."/>
            <person name="Souciet J.L."/>
        </authorList>
    </citation>
    <scope>NUCLEOTIDE SEQUENCE [LARGE SCALE GENOMIC DNA]</scope>
    <source>
        <strain evidence="11">ATCC 8585 / CBS 2359 / DSM 70799 / NBRC 1267 / NRRL Y-1140 / WM37</strain>
    </source>
</reference>
<gene>
    <name evidence="10" type="ORF">KLLA0_B12243g</name>
</gene>
<dbReference type="InParanoid" id="Q6CVG4"/>
<evidence type="ECO:0000256" key="2">
    <source>
        <dbReference type="ARBA" id="ARBA00022448"/>
    </source>
</evidence>
<keyword evidence="5" id="KW-0168">Coated pit</keyword>
<dbReference type="EMBL" id="CR382122">
    <property type="protein sequence ID" value="CAH02468.1"/>
    <property type="molecule type" value="Genomic_DNA"/>
</dbReference>
<dbReference type="GO" id="GO:0030122">
    <property type="term" value="C:AP-2 adaptor complex"/>
    <property type="evidence" value="ECO:0007669"/>
    <property type="project" value="InterPro"/>
</dbReference>
<dbReference type="InterPro" id="IPR017104">
    <property type="entry name" value="AP2_complex_asu"/>
</dbReference>
<evidence type="ECO:0000259" key="9">
    <source>
        <dbReference type="Pfam" id="PF02296"/>
    </source>
</evidence>